<dbReference type="NCBIfam" id="TIGR00026">
    <property type="entry name" value="hi_GC_TIGR00026"/>
    <property type="match status" value="1"/>
</dbReference>
<evidence type="ECO:0000313" key="3">
    <source>
        <dbReference type="Proteomes" id="UP001597277"/>
    </source>
</evidence>
<keyword evidence="3" id="KW-1185">Reference proteome</keyword>
<keyword evidence="1" id="KW-0812">Transmembrane</keyword>
<dbReference type="Gene3D" id="2.30.110.10">
    <property type="entry name" value="Electron Transport, Fmn-binding Protein, Chain A"/>
    <property type="match status" value="1"/>
</dbReference>
<dbReference type="Proteomes" id="UP001597277">
    <property type="component" value="Unassembled WGS sequence"/>
</dbReference>
<organism evidence="2 3">
    <name type="scientific">Georgenia deserti</name>
    <dbReference type="NCBI Taxonomy" id="2093781"/>
    <lineage>
        <taxon>Bacteria</taxon>
        <taxon>Bacillati</taxon>
        <taxon>Actinomycetota</taxon>
        <taxon>Actinomycetes</taxon>
        <taxon>Micrococcales</taxon>
        <taxon>Bogoriellaceae</taxon>
        <taxon>Georgenia</taxon>
    </lineage>
</organism>
<proteinExistence type="predicted"/>
<dbReference type="InterPro" id="IPR004378">
    <property type="entry name" value="F420H2_quin_Rdtase"/>
</dbReference>
<evidence type="ECO:0000313" key="2">
    <source>
        <dbReference type="EMBL" id="MFD1719283.1"/>
    </source>
</evidence>
<accession>A0ABW4L6U2</accession>
<gene>
    <name evidence="2" type="ORF">ACFSE6_15680</name>
</gene>
<dbReference type="EMBL" id="JBHUEE010000009">
    <property type="protein sequence ID" value="MFD1719283.1"/>
    <property type="molecule type" value="Genomic_DNA"/>
</dbReference>
<evidence type="ECO:0000256" key="1">
    <source>
        <dbReference type="SAM" id="Phobius"/>
    </source>
</evidence>
<keyword evidence="1" id="KW-1133">Transmembrane helix</keyword>
<sequence>MPRRLARAPIAVFRAGFGWIFGGAVVMLQHRGRRSGLARYVVLEVVRAEPDAVVVPSGYGRSSQWFRNVMAEPRVWLWRGARRPAPAYAQRLGQSEVRQIFEDYRCEHPLRARALARTLGIEDLFARGPVPHDIGDRIPLVRVRT</sequence>
<keyword evidence="1" id="KW-0472">Membrane</keyword>
<dbReference type="RefSeq" id="WP_388009267.1">
    <property type="nucleotide sequence ID" value="NZ_JBHUEE010000009.1"/>
</dbReference>
<name>A0ABW4L6U2_9MICO</name>
<dbReference type="InterPro" id="IPR012349">
    <property type="entry name" value="Split_barrel_FMN-bd"/>
</dbReference>
<comment type="caution">
    <text evidence="2">The sequence shown here is derived from an EMBL/GenBank/DDBJ whole genome shotgun (WGS) entry which is preliminary data.</text>
</comment>
<reference evidence="3" key="1">
    <citation type="journal article" date="2019" name="Int. J. Syst. Evol. Microbiol.">
        <title>The Global Catalogue of Microorganisms (GCM) 10K type strain sequencing project: providing services to taxonomists for standard genome sequencing and annotation.</title>
        <authorList>
            <consortium name="The Broad Institute Genomics Platform"/>
            <consortium name="The Broad Institute Genome Sequencing Center for Infectious Disease"/>
            <person name="Wu L."/>
            <person name="Ma J."/>
        </authorList>
    </citation>
    <scope>NUCLEOTIDE SEQUENCE [LARGE SCALE GENOMIC DNA]</scope>
    <source>
        <strain evidence="3">JCM 17130</strain>
    </source>
</reference>
<protein>
    <submittedName>
        <fullName evidence="2">Nitroreductase family deazaflavin-dependent oxidoreductase</fullName>
    </submittedName>
</protein>
<feature type="transmembrane region" description="Helical" evidence="1">
    <location>
        <begin position="6"/>
        <end position="28"/>
    </location>
</feature>
<dbReference type="Pfam" id="PF04075">
    <property type="entry name" value="F420H2_quin_red"/>
    <property type="match status" value="1"/>
</dbReference>